<feature type="domain" description="HMG box" evidence="6">
    <location>
        <begin position="237"/>
        <end position="300"/>
    </location>
</feature>
<feature type="compositionally biased region" description="Acidic residues" evidence="5">
    <location>
        <begin position="447"/>
        <end position="485"/>
    </location>
</feature>
<evidence type="ECO:0000313" key="7">
    <source>
        <dbReference type="Ensembl" id="ENSACLP00000016818.2"/>
    </source>
</evidence>
<dbReference type="Ensembl" id="ENSACLT00000017226.2">
    <property type="protein sequence ID" value="ENSACLP00000016818.2"/>
    <property type="gene ID" value="ENSACLG00000011456.2"/>
</dbReference>
<dbReference type="STRING" id="8154.ENSACLP00000016818"/>
<sequence>MSLAGKNAEESGWCKKNLQKLLAAMKANILDDKKELSYTHGERTLDWEKVAFPPFSPEECKQKWKEVIQKMRKVRNLTELIVEAESVLSDPLNNAKQAMYVYCRTTADCYSIGTCHGSGQYLLGHMDYTLLLHPEYPKRPMPVNTWYYKEVFSKIKKKNPGMSCAGLMKIASKEFSLLPDKKKAFYLEKYRNAYKEFTNKRVELREKYGKSLQKSKRKKVVPESTSESEEDFEGLPVKPPISGYNLFCKELIGSMSVPTRAYIKEWSQRWRNLSEKERKAYNTRSKELKMRYESELHTYLMSLDEEKRNKVLRKTKISFPTKRKIFKRKTKEKIPGEPKMPSMSVNVAFCQDQMKILKEKIPNAKDRFAAANKKWHELSIKDKSRYQLKVNEKLRKYSIELQEWFKTLTPDEQNEYQKQNPRKLKYLEDTLPKYSDKDELFLKQPSDSEDEIIESSSDDEDDNILDFDEDDDEEEEEDDIMFDMY</sequence>
<evidence type="ECO:0000256" key="4">
    <source>
        <dbReference type="PROSITE-ProRule" id="PRU00267"/>
    </source>
</evidence>
<dbReference type="PROSITE" id="PS50118">
    <property type="entry name" value="HMG_BOX_2"/>
    <property type="match status" value="3"/>
</dbReference>
<dbReference type="Gene3D" id="1.10.30.10">
    <property type="entry name" value="High mobility group box domain"/>
    <property type="match status" value="3"/>
</dbReference>
<dbReference type="GO" id="GO:0005634">
    <property type="term" value="C:nucleus"/>
    <property type="evidence" value="ECO:0007669"/>
    <property type="project" value="UniProtKB-SubCell"/>
</dbReference>
<dbReference type="InterPro" id="IPR036910">
    <property type="entry name" value="HMG_box_dom_sf"/>
</dbReference>
<feature type="domain" description="HMG box" evidence="6">
    <location>
        <begin position="137"/>
        <end position="205"/>
    </location>
</feature>
<evidence type="ECO:0000256" key="3">
    <source>
        <dbReference type="ARBA" id="ARBA00023242"/>
    </source>
</evidence>
<dbReference type="Bgee" id="ENSACLG00000011456">
    <property type="expression patterns" value="Expressed in anal fin and 5 other cell types or tissues"/>
</dbReference>
<organism evidence="7 8">
    <name type="scientific">Astatotilapia calliptera</name>
    <name type="common">Eastern happy</name>
    <name type="synonym">Chromis callipterus</name>
    <dbReference type="NCBI Taxonomy" id="8154"/>
    <lineage>
        <taxon>Eukaryota</taxon>
        <taxon>Metazoa</taxon>
        <taxon>Chordata</taxon>
        <taxon>Craniata</taxon>
        <taxon>Vertebrata</taxon>
        <taxon>Euteleostomi</taxon>
        <taxon>Actinopterygii</taxon>
        <taxon>Neopterygii</taxon>
        <taxon>Teleostei</taxon>
        <taxon>Neoteleostei</taxon>
        <taxon>Acanthomorphata</taxon>
        <taxon>Ovalentaria</taxon>
        <taxon>Cichlomorphae</taxon>
        <taxon>Cichliformes</taxon>
        <taxon>Cichlidae</taxon>
        <taxon>African cichlids</taxon>
        <taxon>Pseudocrenilabrinae</taxon>
        <taxon>Haplochromini</taxon>
        <taxon>Astatotilapia</taxon>
    </lineage>
</organism>
<accession>A0A3P8PIM0</accession>
<feature type="DNA-binding region" description="HMG box" evidence="4">
    <location>
        <begin position="338"/>
        <end position="405"/>
    </location>
</feature>
<dbReference type="OMA" id="FHQDSWS"/>
<dbReference type="PANTHER" id="PTHR46318">
    <property type="entry name" value="UPSTREAM BINDING TRANSCRIPTION FACTOR"/>
    <property type="match status" value="1"/>
</dbReference>
<feature type="region of interest" description="Disordered" evidence="5">
    <location>
        <begin position="438"/>
        <end position="485"/>
    </location>
</feature>
<dbReference type="InterPro" id="IPR051762">
    <property type="entry name" value="UBF1"/>
</dbReference>
<keyword evidence="3 4" id="KW-0539">Nucleus</keyword>
<comment type="subcellular location">
    <subcellularLocation>
        <location evidence="1">Nucleus</location>
    </subcellularLocation>
</comment>
<evidence type="ECO:0000256" key="1">
    <source>
        <dbReference type="ARBA" id="ARBA00004123"/>
    </source>
</evidence>
<dbReference type="GO" id="GO:0003677">
    <property type="term" value="F:DNA binding"/>
    <property type="evidence" value="ECO:0007669"/>
    <property type="project" value="UniProtKB-UniRule"/>
</dbReference>
<dbReference type="GeneTree" id="ENSGT00940000167603"/>
<reference evidence="7" key="1">
    <citation type="submission" date="2018-05" db="EMBL/GenBank/DDBJ databases">
        <authorList>
            <person name="Datahose"/>
        </authorList>
    </citation>
    <scope>NUCLEOTIDE SEQUENCE</scope>
</reference>
<dbReference type="PANTHER" id="PTHR46318:SF2">
    <property type="entry name" value="NUCLEOLAR TRANSCRIPTION FACTOR 1"/>
    <property type="match status" value="1"/>
</dbReference>
<dbReference type="SUPFAM" id="SSF47095">
    <property type="entry name" value="HMG-box"/>
    <property type="match status" value="3"/>
</dbReference>
<feature type="domain" description="HMG box" evidence="6">
    <location>
        <begin position="338"/>
        <end position="405"/>
    </location>
</feature>
<reference evidence="7" key="3">
    <citation type="submission" date="2025-09" db="UniProtKB">
        <authorList>
            <consortium name="Ensembl"/>
        </authorList>
    </citation>
    <scope>IDENTIFICATION</scope>
</reference>
<evidence type="ECO:0000256" key="5">
    <source>
        <dbReference type="SAM" id="MobiDB-lite"/>
    </source>
</evidence>
<keyword evidence="2 4" id="KW-0238">DNA-binding</keyword>
<proteinExistence type="predicted"/>
<evidence type="ECO:0000259" key="6">
    <source>
        <dbReference type="PROSITE" id="PS50118"/>
    </source>
</evidence>
<dbReference type="Proteomes" id="UP000265100">
    <property type="component" value="Chromosome 3"/>
</dbReference>
<name>A0A3P8PIM0_ASTCA</name>
<protein>
    <recommendedName>
        <fullName evidence="6">HMG box domain-containing protein</fullName>
    </recommendedName>
</protein>
<dbReference type="Pfam" id="PF09011">
    <property type="entry name" value="HMG_box_2"/>
    <property type="match status" value="1"/>
</dbReference>
<feature type="DNA-binding region" description="HMG box" evidence="4">
    <location>
        <begin position="137"/>
        <end position="205"/>
    </location>
</feature>
<dbReference type="CDD" id="cd22001">
    <property type="entry name" value="HMG-box_UBF1_rpt4"/>
    <property type="match status" value="1"/>
</dbReference>
<dbReference type="AlphaFoldDB" id="A0A3P8PIM0"/>
<evidence type="ECO:0000313" key="8">
    <source>
        <dbReference type="Proteomes" id="UP000265100"/>
    </source>
</evidence>
<keyword evidence="8" id="KW-1185">Reference proteome</keyword>
<reference evidence="7" key="2">
    <citation type="submission" date="2025-08" db="UniProtKB">
        <authorList>
            <consortium name="Ensembl"/>
        </authorList>
    </citation>
    <scope>IDENTIFICATION</scope>
</reference>
<evidence type="ECO:0000256" key="2">
    <source>
        <dbReference type="ARBA" id="ARBA00023125"/>
    </source>
</evidence>
<dbReference type="InterPro" id="IPR009071">
    <property type="entry name" value="HMG_box_dom"/>
</dbReference>
<dbReference type="SMART" id="SM00398">
    <property type="entry name" value="HMG"/>
    <property type="match status" value="3"/>
</dbReference>
<dbReference type="Pfam" id="PF00505">
    <property type="entry name" value="HMG_box"/>
    <property type="match status" value="1"/>
</dbReference>
<feature type="DNA-binding region" description="HMG box" evidence="4">
    <location>
        <begin position="237"/>
        <end position="300"/>
    </location>
</feature>